<dbReference type="PIRSF" id="PIRSF000171">
    <property type="entry name" value="SDHA_APRA_LASPO"/>
    <property type="match status" value="1"/>
</dbReference>
<dbReference type="Pfam" id="PF02910">
    <property type="entry name" value="Succ_DH_flav_C"/>
    <property type="match status" value="1"/>
</dbReference>
<dbReference type="Pfam" id="PF00890">
    <property type="entry name" value="FAD_binding_2"/>
    <property type="match status" value="1"/>
</dbReference>
<accession>A0ABS4GQW9</accession>
<dbReference type="InterPro" id="IPR036188">
    <property type="entry name" value="FAD/NAD-bd_sf"/>
</dbReference>
<dbReference type="SUPFAM" id="SSF51905">
    <property type="entry name" value="FAD/NAD(P)-binding domain"/>
    <property type="match status" value="1"/>
</dbReference>
<sequence>MTHTWNDSNPIIVETDVLVVGSGGAALRAALAANSCGADVLVAVKGNFARSGATFYSVAEVGAFNVPDGAADVSDSPDQFLQDILDAAQGMADPRLSRILVSEAAEAMEFLEKYGVVFDKKEDRYLAFQACFSSKPRAHVIQDHFKPIVKALGEEATRREIRTMSRLMVTNLIVDEGQCYGAFAIDEDGRSIMIRAKSTVLTTGGASQLFKTNLYPPDITGDGYAMAYRAGAQIANFEFMQAGISIVAPFINLFGNYLWDAAPRIANKEGESFIHKYAEDDLTVAEIIKAKERHFPFSSSDISKYIEISIQKEINQGGGTENGGVYLDFTSTDFAEVLANPNTSISKMWDTTYRWYLKQKVDLYKDKVEIACSAHAINGGVRIDQHGGSNIKGLFAAGEVAAGPHGADRLGGNMSVTCQVFGRRAGEAAAKHSQSYESKELPGIIEKQKQFINQFKGNGKHSLRGLKKELQEAANRHLLIIRNEKGLKTFTAKIKEIQDLLLNDTEIETPKDLIRAIELKNLIDVGSMMATAALIRKESRGSHYREDYPDKSGDWNKNIILDISKQEGYFTSRLEDIETGY</sequence>
<dbReference type="EMBL" id="JAGGKT010000007">
    <property type="protein sequence ID" value="MBP1932659.1"/>
    <property type="molecule type" value="Genomic_DNA"/>
</dbReference>
<dbReference type="InterPro" id="IPR027477">
    <property type="entry name" value="Succ_DH/fumarate_Rdtase_cat_sf"/>
</dbReference>
<dbReference type="EC" id="1.4.3.16" evidence="5"/>
<dbReference type="SUPFAM" id="SSF46977">
    <property type="entry name" value="Succinate dehydrogenase/fumarate reductase flavoprotein C-terminal domain"/>
    <property type="match status" value="1"/>
</dbReference>
<evidence type="ECO:0000256" key="2">
    <source>
        <dbReference type="ARBA" id="ARBA00023002"/>
    </source>
</evidence>
<feature type="domain" description="FAD-dependent oxidoreductase 2 FAD-binding" evidence="3">
    <location>
        <begin position="16"/>
        <end position="413"/>
    </location>
</feature>
<gene>
    <name evidence="5" type="ORF">J2Z37_002667</name>
</gene>
<dbReference type="Proteomes" id="UP001519343">
    <property type="component" value="Unassembled WGS sequence"/>
</dbReference>
<dbReference type="InterPro" id="IPR015939">
    <property type="entry name" value="Fum_Rdtase/Succ_DH_flav-like_C"/>
</dbReference>
<reference evidence="5 6" key="1">
    <citation type="submission" date="2021-03" db="EMBL/GenBank/DDBJ databases">
        <title>Genomic Encyclopedia of Type Strains, Phase IV (KMG-IV): sequencing the most valuable type-strain genomes for metagenomic binning, comparative biology and taxonomic classification.</title>
        <authorList>
            <person name="Goeker M."/>
        </authorList>
    </citation>
    <scope>NUCLEOTIDE SEQUENCE [LARGE SCALE GENOMIC DNA]</scope>
    <source>
        <strain evidence="5 6">DSM 24738</strain>
    </source>
</reference>
<keyword evidence="1" id="KW-0285">Flavoprotein</keyword>
<dbReference type="PANTHER" id="PTHR11632">
    <property type="entry name" value="SUCCINATE DEHYDROGENASE 2 FLAVOPROTEIN SUBUNIT"/>
    <property type="match status" value="1"/>
</dbReference>
<dbReference type="PRINTS" id="PR00368">
    <property type="entry name" value="FADPNR"/>
</dbReference>
<evidence type="ECO:0000313" key="6">
    <source>
        <dbReference type="Proteomes" id="UP001519343"/>
    </source>
</evidence>
<evidence type="ECO:0000259" key="3">
    <source>
        <dbReference type="Pfam" id="PF00890"/>
    </source>
</evidence>
<keyword evidence="2 5" id="KW-0560">Oxidoreductase</keyword>
<proteinExistence type="predicted"/>
<name>A0ABS4GQW9_9BACL</name>
<organism evidence="5 6">
    <name type="scientific">Ammoniphilus resinae</name>
    <dbReference type="NCBI Taxonomy" id="861532"/>
    <lineage>
        <taxon>Bacteria</taxon>
        <taxon>Bacillati</taxon>
        <taxon>Bacillota</taxon>
        <taxon>Bacilli</taxon>
        <taxon>Bacillales</taxon>
        <taxon>Paenibacillaceae</taxon>
        <taxon>Aneurinibacillus group</taxon>
        <taxon>Ammoniphilus</taxon>
    </lineage>
</organism>
<dbReference type="GO" id="GO:0008734">
    <property type="term" value="F:L-aspartate oxidase activity"/>
    <property type="evidence" value="ECO:0007669"/>
    <property type="project" value="UniProtKB-EC"/>
</dbReference>
<protein>
    <submittedName>
        <fullName evidence="5">L-aspartate oxidase</fullName>
        <ecNumber evidence="5">1.4.3.16</ecNumber>
    </submittedName>
</protein>
<feature type="domain" description="Fumarate reductase/succinate dehydrogenase flavoprotein-like C-terminal" evidence="4">
    <location>
        <begin position="468"/>
        <end position="566"/>
    </location>
</feature>
<comment type="caution">
    <text evidence="5">The sequence shown here is derived from an EMBL/GenBank/DDBJ whole genome shotgun (WGS) entry which is preliminary data.</text>
</comment>
<evidence type="ECO:0000313" key="5">
    <source>
        <dbReference type="EMBL" id="MBP1932659.1"/>
    </source>
</evidence>
<dbReference type="RefSeq" id="WP_209810694.1">
    <property type="nucleotide sequence ID" value="NZ_JAGGKT010000007.1"/>
</dbReference>
<dbReference type="Gene3D" id="3.90.700.10">
    <property type="entry name" value="Succinate dehydrogenase/fumarate reductase flavoprotein, catalytic domain"/>
    <property type="match status" value="1"/>
</dbReference>
<dbReference type="InterPro" id="IPR037099">
    <property type="entry name" value="Fum_R/Succ_DH_flav-like_C_sf"/>
</dbReference>
<evidence type="ECO:0000259" key="4">
    <source>
        <dbReference type="Pfam" id="PF02910"/>
    </source>
</evidence>
<dbReference type="Gene3D" id="1.20.58.100">
    <property type="entry name" value="Fumarate reductase/succinate dehydrogenase flavoprotein-like, C-terminal domain"/>
    <property type="match status" value="1"/>
</dbReference>
<dbReference type="PANTHER" id="PTHR11632:SF51">
    <property type="entry name" value="SUCCINATE DEHYDROGENASE [UBIQUINONE] FLAVOPROTEIN SUBUNIT, MITOCHONDRIAL"/>
    <property type="match status" value="1"/>
</dbReference>
<dbReference type="InterPro" id="IPR030664">
    <property type="entry name" value="SdhA/FrdA/AprA"/>
</dbReference>
<dbReference type="Gene3D" id="3.50.50.60">
    <property type="entry name" value="FAD/NAD(P)-binding domain"/>
    <property type="match status" value="1"/>
</dbReference>
<dbReference type="InterPro" id="IPR003953">
    <property type="entry name" value="FAD-dep_OxRdtase_2_FAD-bd"/>
</dbReference>
<keyword evidence="6" id="KW-1185">Reference proteome</keyword>
<evidence type="ECO:0000256" key="1">
    <source>
        <dbReference type="ARBA" id="ARBA00022630"/>
    </source>
</evidence>